<accession>A0A3E2H3M6</accession>
<gene>
    <name evidence="1" type="ORF">B7463_g8343</name>
</gene>
<feature type="non-terminal residue" evidence="1">
    <location>
        <position position="102"/>
    </location>
</feature>
<protein>
    <submittedName>
        <fullName evidence="1">Uncharacterized protein</fullName>
    </submittedName>
</protein>
<reference evidence="1 2" key="1">
    <citation type="submission" date="2018-05" db="EMBL/GenBank/DDBJ databases">
        <title>Draft genome sequence of Scytalidium lignicola DSM 105466, a ubiquitous saprotrophic fungus.</title>
        <authorList>
            <person name="Buettner E."/>
            <person name="Gebauer A.M."/>
            <person name="Hofrichter M."/>
            <person name="Liers C."/>
            <person name="Kellner H."/>
        </authorList>
    </citation>
    <scope>NUCLEOTIDE SEQUENCE [LARGE SCALE GENOMIC DNA]</scope>
    <source>
        <strain evidence="1 2">DSM 105466</strain>
    </source>
</reference>
<evidence type="ECO:0000313" key="2">
    <source>
        <dbReference type="Proteomes" id="UP000258309"/>
    </source>
</evidence>
<dbReference type="EMBL" id="NCSJ02000181">
    <property type="protein sequence ID" value="RFU27996.1"/>
    <property type="molecule type" value="Genomic_DNA"/>
</dbReference>
<comment type="caution">
    <text evidence="1">The sequence shown here is derived from an EMBL/GenBank/DDBJ whole genome shotgun (WGS) entry which is preliminary data.</text>
</comment>
<dbReference type="AlphaFoldDB" id="A0A3E2H3M6"/>
<proteinExistence type="predicted"/>
<keyword evidence="2" id="KW-1185">Reference proteome</keyword>
<feature type="non-terminal residue" evidence="1">
    <location>
        <position position="1"/>
    </location>
</feature>
<organism evidence="1 2">
    <name type="scientific">Scytalidium lignicola</name>
    <name type="common">Hyphomycete</name>
    <dbReference type="NCBI Taxonomy" id="5539"/>
    <lineage>
        <taxon>Eukaryota</taxon>
        <taxon>Fungi</taxon>
        <taxon>Dikarya</taxon>
        <taxon>Ascomycota</taxon>
        <taxon>Pezizomycotina</taxon>
        <taxon>Leotiomycetes</taxon>
        <taxon>Leotiomycetes incertae sedis</taxon>
        <taxon>Scytalidium</taxon>
    </lineage>
</organism>
<dbReference type="OrthoDB" id="10457119at2759"/>
<evidence type="ECO:0000313" key="1">
    <source>
        <dbReference type="EMBL" id="RFU27996.1"/>
    </source>
</evidence>
<name>A0A3E2H3M6_SCYLI</name>
<sequence length="102" mass="11522">MSYPETLDDYNSEEQESRALLPATRSLAQQQVGNAAEGTGAHVPGQQEDLSALNDKEVWRYFEFIKRSAIFHLDEYLYYCEVVRQDAGLAESQSLDLGELCT</sequence>
<dbReference type="Proteomes" id="UP000258309">
    <property type="component" value="Unassembled WGS sequence"/>
</dbReference>